<dbReference type="InterPro" id="IPR014014">
    <property type="entry name" value="RNA_helicase_DEAD_Q_motif"/>
</dbReference>
<dbReference type="PROSITE" id="PS51194">
    <property type="entry name" value="HELICASE_CTER"/>
    <property type="match status" value="1"/>
</dbReference>
<keyword evidence="3 10" id="KW-0347">Helicase</keyword>
<keyword evidence="1" id="KW-0547">Nucleotide-binding</keyword>
<keyword evidence="2" id="KW-0378">Hydrolase</keyword>
<dbReference type="GO" id="GO:0003724">
    <property type="term" value="F:RNA helicase activity"/>
    <property type="evidence" value="ECO:0007669"/>
    <property type="project" value="InterPro"/>
</dbReference>
<dbReference type="InterPro" id="IPR011545">
    <property type="entry name" value="DEAD/DEAH_box_helicase_dom"/>
</dbReference>
<dbReference type="PROSITE" id="PS51195">
    <property type="entry name" value="Q_MOTIF"/>
    <property type="match status" value="1"/>
</dbReference>
<name>W4PZH5_9BACI</name>
<keyword evidence="4" id="KW-0067">ATP-binding</keyword>
<dbReference type="AlphaFoldDB" id="W4PZH5"/>
<sequence length="373" mass="42293">MHQFKELGISQQMITILNEMDITHPTPIQEKAIPLIANKQDVIGQAQTGTGKTFAFLLPIVERLNPESEHIQALIVAPTRELAIQITTEAKKLLASIDDINVLAVYGGQDVLQQLHRLEHQIHLIVATPGRLLDHVRRGTVDLHHVEMLVLDEADQMLQFGFLDEVKEVIHQTPSTRQTLLFSATMPVEVHRLADEYMIEPVRIEVERKNETVSAISQLVIKTTDRAKQADLKKVMKREQPFLAIIFCRTKRRASKLTAALKEQHYLVDELHGDLTQAKREQVMQIFREGKIQFLVATDVAARGLDVEGVTHVFNYDIPHDVESYIHRIGRTGRAGEAGRAITFVAPKDVRYLEMIEQGIGQTLKRQTIERTS</sequence>
<dbReference type="PANTHER" id="PTHR47959:SF1">
    <property type="entry name" value="ATP-DEPENDENT RNA HELICASE DBPA"/>
    <property type="match status" value="1"/>
</dbReference>
<dbReference type="GO" id="GO:0005524">
    <property type="term" value="F:ATP binding"/>
    <property type="evidence" value="ECO:0007669"/>
    <property type="project" value="UniProtKB-KW"/>
</dbReference>
<dbReference type="InterPro" id="IPR050079">
    <property type="entry name" value="DEAD_box_RNA_helicase"/>
</dbReference>
<dbReference type="SMART" id="SM00487">
    <property type="entry name" value="DEXDc"/>
    <property type="match status" value="1"/>
</dbReference>
<comment type="similarity">
    <text evidence="5">Belongs to the DEAD box helicase family.</text>
</comment>
<evidence type="ECO:0000259" key="7">
    <source>
        <dbReference type="PROSITE" id="PS51192"/>
    </source>
</evidence>
<organism evidence="10 11">
    <name type="scientific">Halalkalibacter wakoensis JCM 9140</name>
    <dbReference type="NCBI Taxonomy" id="1236970"/>
    <lineage>
        <taxon>Bacteria</taxon>
        <taxon>Bacillati</taxon>
        <taxon>Bacillota</taxon>
        <taxon>Bacilli</taxon>
        <taxon>Bacillales</taxon>
        <taxon>Bacillaceae</taxon>
        <taxon>Halalkalibacter</taxon>
    </lineage>
</organism>
<dbReference type="SUPFAM" id="SSF52540">
    <property type="entry name" value="P-loop containing nucleoside triphosphate hydrolases"/>
    <property type="match status" value="1"/>
</dbReference>
<keyword evidence="11" id="KW-1185">Reference proteome</keyword>
<dbReference type="Proteomes" id="UP000018890">
    <property type="component" value="Unassembled WGS sequence"/>
</dbReference>
<dbReference type="InterPro" id="IPR044742">
    <property type="entry name" value="DEAD/DEAH_RhlB"/>
</dbReference>
<dbReference type="EMBL" id="BAUT01000002">
    <property type="protein sequence ID" value="GAE24499.1"/>
    <property type="molecule type" value="Genomic_DNA"/>
</dbReference>
<feature type="short sequence motif" description="Q motif" evidence="6">
    <location>
        <begin position="2"/>
        <end position="30"/>
    </location>
</feature>
<evidence type="ECO:0000256" key="5">
    <source>
        <dbReference type="ARBA" id="ARBA00038437"/>
    </source>
</evidence>
<feature type="domain" description="Helicase C-terminal" evidence="8">
    <location>
        <begin position="215"/>
        <end position="373"/>
    </location>
</feature>
<dbReference type="InterPro" id="IPR014001">
    <property type="entry name" value="Helicase_ATP-bd"/>
</dbReference>
<dbReference type="CDD" id="cd00268">
    <property type="entry name" value="DEADc"/>
    <property type="match status" value="1"/>
</dbReference>
<dbReference type="InterPro" id="IPR027417">
    <property type="entry name" value="P-loop_NTPase"/>
</dbReference>
<evidence type="ECO:0000256" key="4">
    <source>
        <dbReference type="ARBA" id="ARBA00022840"/>
    </source>
</evidence>
<reference evidence="10" key="1">
    <citation type="journal article" date="2014" name="Genome Announc.">
        <title>Draft Genome Sequences of Three Alkaliphilic Bacillus Strains, Bacillus wakoensis JCM 9140T, Bacillus akibai JCM 9157T, and Bacillus hemicellulosilyticus JCM 9152T.</title>
        <authorList>
            <person name="Yuki M."/>
            <person name="Oshima K."/>
            <person name="Suda W."/>
            <person name="Oshida Y."/>
            <person name="Kitamura K."/>
            <person name="Iida T."/>
            <person name="Hattori M."/>
            <person name="Ohkuma M."/>
        </authorList>
    </citation>
    <scope>NUCLEOTIDE SEQUENCE [LARGE SCALE GENOMIC DNA]</scope>
    <source>
        <strain evidence="10">JCM 9140</strain>
    </source>
</reference>
<evidence type="ECO:0000256" key="3">
    <source>
        <dbReference type="ARBA" id="ARBA00022806"/>
    </source>
</evidence>
<comment type="caution">
    <text evidence="10">The sequence shown here is derived from an EMBL/GenBank/DDBJ whole genome shotgun (WGS) entry which is preliminary data.</text>
</comment>
<dbReference type="InterPro" id="IPR001650">
    <property type="entry name" value="Helicase_C-like"/>
</dbReference>
<evidence type="ECO:0000313" key="10">
    <source>
        <dbReference type="EMBL" id="GAE24499.1"/>
    </source>
</evidence>
<dbReference type="STRING" id="1236970.JCM9140_433"/>
<proteinExistence type="inferred from homology"/>
<accession>W4PZH5</accession>
<evidence type="ECO:0000256" key="2">
    <source>
        <dbReference type="ARBA" id="ARBA00022801"/>
    </source>
</evidence>
<evidence type="ECO:0000256" key="1">
    <source>
        <dbReference type="ARBA" id="ARBA00022741"/>
    </source>
</evidence>
<dbReference type="SMART" id="SM00490">
    <property type="entry name" value="HELICc"/>
    <property type="match status" value="1"/>
</dbReference>
<evidence type="ECO:0000259" key="8">
    <source>
        <dbReference type="PROSITE" id="PS51194"/>
    </source>
</evidence>
<dbReference type="Pfam" id="PF00271">
    <property type="entry name" value="Helicase_C"/>
    <property type="match status" value="1"/>
</dbReference>
<dbReference type="OrthoDB" id="9805696at2"/>
<dbReference type="PANTHER" id="PTHR47959">
    <property type="entry name" value="ATP-DEPENDENT RNA HELICASE RHLE-RELATED"/>
    <property type="match status" value="1"/>
</dbReference>
<dbReference type="Pfam" id="PF00270">
    <property type="entry name" value="DEAD"/>
    <property type="match status" value="1"/>
</dbReference>
<protein>
    <submittedName>
        <fullName evidence="10">ATP-dependent RNA helicase BA2475</fullName>
    </submittedName>
</protein>
<dbReference type="PROSITE" id="PS51192">
    <property type="entry name" value="HELICASE_ATP_BIND_1"/>
    <property type="match status" value="1"/>
</dbReference>
<evidence type="ECO:0000313" key="11">
    <source>
        <dbReference type="Proteomes" id="UP000018890"/>
    </source>
</evidence>
<gene>
    <name evidence="10" type="ORF">JCM9140_433</name>
</gene>
<evidence type="ECO:0000259" key="9">
    <source>
        <dbReference type="PROSITE" id="PS51195"/>
    </source>
</evidence>
<dbReference type="CDD" id="cd18787">
    <property type="entry name" value="SF2_C_DEAD"/>
    <property type="match status" value="1"/>
</dbReference>
<evidence type="ECO:0000256" key="6">
    <source>
        <dbReference type="PROSITE-ProRule" id="PRU00552"/>
    </source>
</evidence>
<feature type="domain" description="Helicase ATP-binding" evidence="7">
    <location>
        <begin position="33"/>
        <end position="204"/>
    </location>
</feature>
<dbReference type="GO" id="GO:0016787">
    <property type="term" value="F:hydrolase activity"/>
    <property type="evidence" value="ECO:0007669"/>
    <property type="project" value="UniProtKB-KW"/>
</dbReference>
<dbReference type="GO" id="GO:0005829">
    <property type="term" value="C:cytosol"/>
    <property type="evidence" value="ECO:0007669"/>
    <property type="project" value="TreeGrafter"/>
</dbReference>
<dbReference type="Gene3D" id="3.40.50.300">
    <property type="entry name" value="P-loop containing nucleotide triphosphate hydrolases"/>
    <property type="match status" value="2"/>
</dbReference>
<dbReference type="GO" id="GO:0003676">
    <property type="term" value="F:nucleic acid binding"/>
    <property type="evidence" value="ECO:0007669"/>
    <property type="project" value="InterPro"/>
</dbReference>
<feature type="domain" description="DEAD-box RNA helicase Q" evidence="9">
    <location>
        <begin position="2"/>
        <end position="30"/>
    </location>
</feature>